<name>A0A2Z5ZGJ0_9PROT</name>
<dbReference type="Proteomes" id="UP000270034">
    <property type="component" value="Chromosome"/>
</dbReference>
<reference evidence="1 2" key="1">
    <citation type="submission" date="2018-02" db="EMBL/GenBank/DDBJ databases">
        <title>Acetobacter orientalis genome.</title>
        <authorList>
            <person name="Nakashima N."/>
            <person name="Tamura T."/>
        </authorList>
    </citation>
    <scope>NUCLEOTIDE SEQUENCE [LARGE SCALE GENOMIC DNA]</scope>
    <source>
        <strain evidence="1 2">FAN1</strain>
    </source>
</reference>
<gene>
    <name evidence="1" type="ORF">AcetOrient_orf02089</name>
</gene>
<dbReference type="KEGG" id="aot:AcetOri_orf02089"/>
<evidence type="ECO:0000313" key="1">
    <source>
        <dbReference type="EMBL" id="BBC79740.1"/>
    </source>
</evidence>
<dbReference type="EMBL" id="AP018515">
    <property type="protein sequence ID" value="BBC79740.1"/>
    <property type="molecule type" value="Genomic_DNA"/>
</dbReference>
<accession>A0A2Z5ZGJ0</accession>
<protein>
    <submittedName>
        <fullName evidence="1">Oligopeptide ABC transporter substrate-binding protein</fullName>
    </submittedName>
</protein>
<proteinExistence type="predicted"/>
<evidence type="ECO:0000313" key="2">
    <source>
        <dbReference type="Proteomes" id="UP000270034"/>
    </source>
</evidence>
<sequence length="53" mass="5539">MLFVLHVVKNAPASEVCFASGGSPSVKTMSGAGPFCTPTGGLNENRFVYSVLY</sequence>
<dbReference type="AlphaFoldDB" id="A0A2Z5ZGJ0"/>
<organism evidence="1 2">
    <name type="scientific">Acetobacter orientalis</name>
    <dbReference type="NCBI Taxonomy" id="146474"/>
    <lineage>
        <taxon>Bacteria</taxon>
        <taxon>Pseudomonadati</taxon>
        <taxon>Pseudomonadota</taxon>
        <taxon>Alphaproteobacteria</taxon>
        <taxon>Acetobacterales</taxon>
        <taxon>Acetobacteraceae</taxon>
        <taxon>Acetobacter</taxon>
    </lineage>
</organism>